<dbReference type="EMBL" id="JAJSOF020000005">
    <property type="protein sequence ID" value="KAJ4447920.1"/>
    <property type="molecule type" value="Genomic_DNA"/>
</dbReference>
<dbReference type="InterPro" id="IPR043502">
    <property type="entry name" value="DNA/RNA_pol_sf"/>
</dbReference>
<dbReference type="PANTHER" id="PTHR47027:SF20">
    <property type="entry name" value="REVERSE TRANSCRIPTASE-LIKE PROTEIN WITH RNA-DIRECTED DNA POLYMERASE DOMAIN"/>
    <property type="match status" value="1"/>
</dbReference>
<dbReference type="PROSITE" id="PS50878">
    <property type="entry name" value="RT_POL"/>
    <property type="match status" value="1"/>
</dbReference>
<comment type="caution">
    <text evidence="3">The sequence shown here is derived from an EMBL/GenBank/DDBJ whole genome shotgun (WGS) entry which is preliminary data.</text>
</comment>
<name>A0ABQ8TQB4_PERAM</name>
<evidence type="ECO:0000313" key="3">
    <source>
        <dbReference type="EMBL" id="KAJ4447920.1"/>
    </source>
</evidence>
<sequence length="595" mass="67424">MPNLESGNTEGGRFDPVLWIEFGAAQWSERLCKGILHVPPHKHFYTSELLSMRQISSKAPKKNRTSSHKEQNRDDRRDSKREHFNPNQRGFTNSSGTHINTANLDSLLREAKTNAKDLAVFFIDRRKAFDNIGHNHLRNTLNALPIPTKLTNLVLSLQTVNITTIQSNNGKTKPITIVRGALQGSPLSPILFNLCIDHILNELSEHGMTTQYGFNLSPSEDQLTVMGFTDDIVIIGKDKKSSLTLFNHAVQQFHEIGLDIIINKCKGMCIKKGQLFEENFHISSGNEIAGLQRAWELYLQNINACKILLKSNNSFLHATRKLSQEITSSLTPLNITESAHILDKYGTVDTRKVRQVLREKAFENWSQKKHKGKGVLLYQQYTPANKWIRNHKGLSCSEWREAIKMNANVSAVRSVPGRSSGSNLCRRCDREVETLAHVLGACPHGELLRNTRHHTVRSIIATALRNKGYLVYEEVHGISSDGSNRRIDIIAFKPPSLEGYIIDPTVRFESHEHQPEEVHEEKRNIYEPSISFYKDKYHLESIVITGLMIGARGTIPRFLVDFCKSFGLHKRILRDLTIAALKGSIAIFRHHTYGP</sequence>
<evidence type="ECO:0000256" key="1">
    <source>
        <dbReference type="SAM" id="MobiDB-lite"/>
    </source>
</evidence>
<feature type="domain" description="Reverse transcriptase" evidence="2">
    <location>
        <begin position="1"/>
        <end position="288"/>
    </location>
</feature>
<dbReference type="SUPFAM" id="SSF56672">
    <property type="entry name" value="DNA/RNA polymerases"/>
    <property type="match status" value="1"/>
</dbReference>
<keyword evidence="4" id="KW-1185">Reference proteome</keyword>
<protein>
    <recommendedName>
        <fullName evidence="2">Reverse transcriptase domain-containing protein</fullName>
    </recommendedName>
</protein>
<dbReference type="PANTHER" id="PTHR47027">
    <property type="entry name" value="REVERSE TRANSCRIPTASE DOMAIN-CONTAINING PROTEIN"/>
    <property type="match status" value="1"/>
</dbReference>
<accession>A0ABQ8TQB4</accession>
<feature type="region of interest" description="Disordered" evidence="1">
    <location>
        <begin position="55"/>
        <end position="97"/>
    </location>
</feature>
<dbReference type="Pfam" id="PF00078">
    <property type="entry name" value="RVT_1"/>
    <property type="match status" value="1"/>
</dbReference>
<feature type="compositionally biased region" description="Basic and acidic residues" evidence="1">
    <location>
        <begin position="67"/>
        <end position="84"/>
    </location>
</feature>
<organism evidence="3 4">
    <name type="scientific">Periplaneta americana</name>
    <name type="common">American cockroach</name>
    <name type="synonym">Blatta americana</name>
    <dbReference type="NCBI Taxonomy" id="6978"/>
    <lineage>
        <taxon>Eukaryota</taxon>
        <taxon>Metazoa</taxon>
        <taxon>Ecdysozoa</taxon>
        <taxon>Arthropoda</taxon>
        <taxon>Hexapoda</taxon>
        <taxon>Insecta</taxon>
        <taxon>Pterygota</taxon>
        <taxon>Neoptera</taxon>
        <taxon>Polyneoptera</taxon>
        <taxon>Dictyoptera</taxon>
        <taxon>Blattodea</taxon>
        <taxon>Blattoidea</taxon>
        <taxon>Blattidae</taxon>
        <taxon>Blattinae</taxon>
        <taxon>Periplaneta</taxon>
    </lineage>
</organism>
<reference evidence="3 4" key="1">
    <citation type="journal article" date="2022" name="Allergy">
        <title>Genome assembly and annotation of Periplaneta americana reveal a comprehensive cockroach allergen profile.</title>
        <authorList>
            <person name="Wang L."/>
            <person name="Xiong Q."/>
            <person name="Saelim N."/>
            <person name="Wang L."/>
            <person name="Nong W."/>
            <person name="Wan A.T."/>
            <person name="Shi M."/>
            <person name="Liu X."/>
            <person name="Cao Q."/>
            <person name="Hui J.H.L."/>
            <person name="Sookrung N."/>
            <person name="Leung T.F."/>
            <person name="Tungtrongchitr A."/>
            <person name="Tsui S.K.W."/>
        </authorList>
    </citation>
    <scope>NUCLEOTIDE SEQUENCE [LARGE SCALE GENOMIC DNA]</scope>
    <source>
        <strain evidence="3">PWHHKU_190912</strain>
    </source>
</reference>
<evidence type="ECO:0000259" key="2">
    <source>
        <dbReference type="PROSITE" id="PS50878"/>
    </source>
</evidence>
<dbReference type="InterPro" id="IPR000477">
    <property type="entry name" value="RT_dom"/>
</dbReference>
<feature type="compositionally biased region" description="Polar residues" evidence="1">
    <location>
        <begin position="85"/>
        <end position="97"/>
    </location>
</feature>
<proteinExistence type="predicted"/>
<gene>
    <name evidence="3" type="ORF">ANN_09929</name>
</gene>
<evidence type="ECO:0000313" key="4">
    <source>
        <dbReference type="Proteomes" id="UP001148838"/>
    </source>
</evidence>
<dbReference type="Proteomes" id="UP001148838">
    <property type="component" value="Unassembled WGS sequence"/>
</dbReference>